<organism evidence="3 4">
    <name type="scientific">Altererythrobacter xiamenensis</name>
    <dbReference type="NCBI Taxonomy" id="1316679"/>
    <lineage>
        <taxon>Bacteria</taxon>
        <taxon>Pseudomonadati</taxon>
        <taxon>Pseudomonadota</taxon>
        <taxon>Alphaproteobacteria</taxon>
        <taxon>Sphingomonadales</taxon>
        <taxon>Erythrobacteraceae</taxon>
        <taxon>Altererythrobacter</taxon>
    </lineage>
</organism>
<dbReference type="GO" id="GO:0005615">
    <property type="term" value="C:extracellular space"/>
    <property type="evidence" value="ECO:0007669"/>
    <property type="project" value="TreeGrafter"/>
</dbReference>
<protein>
    <submittedName>
        <fullName evidence="3">Uncaracterized surface protein containing fasciclin (FAS1) repeats</fullName>
    </submittedName>
</protein>
<dbReference type="InterPro" id="IPR036378">
    <property type="entry name" value="FAS1_dom_sf"/>
</dbReference>
<evidence type="ECO:0000256" key="1">
    <source>
        <dbReference type="SAM" id="SignalP"/>
    </source>
</evidence>
<keyword evidence="4" id="KW-1185">Reference proteome</keyword>
<feature type="chain" id="PRO_5010993060" evidence="1">
    <location>
        <begin position="25"/>
        <end position="191"/>
    </location>
</feature>
<dbReference type="InterPro" id="IPR050904">
    <property type="entry name" value="Adhesion/Biosynth-related"/>
</dbReference>
<evidence type="ECO:0000259" key="2">
    <source>
        <dbReference type="PROSITE" id="PS50213"/>
    </source>
</evidence>
<gene>
    <name evidence="3" type="ORF">SAMN06297468_0715</name>
</gene>
<dbReference type="Gene3D" id="2.30.180.10">
    <property type="entry name" value="FAS1 domain"/>
    <property type="match status" value="1"/>
</dbReference>
<dbReference type="InterPro" id="IPR000782">
    <property type="entry name" value="FAS1_domain"/>
</dbReference>
<dbReference type="AlphaFoldDB" id="A0A1Y6EIV7"/>
<dbReference type="RefSeq" id="WP_086436989.1">
    <property type="nucleotide sequence ID" value="NZ_FXWG01000001.1"/>
</dbReference>
<sequence length="191" mass="19382">MRNSNKFKAAALAAVIATTGFAVATTAPASAHNHMEKKAEKAQPNIVEAAMSTGVHDTLVAAVKAADLVDTLSGPGPFTVFAPTDDAFAALPDGTVAGLLEPEAKDQLTTVLTYHVVSGRVPAAALSQAIRSNDGSYSFETLAGAELTASIDSHGAIIITDAAGRTSKVAQADVKTTNGVIHVTDGVFLPG</sequence>
<reference evidence="4" key="1">
    <citation type="submission" date="2017-04" db="EMBL/GenBank/DDBJ databases">
        <authorList>
            <person name="Varghese N."/>
            <person name="Submissions S."/>
        </authorList>
    </citation>
    <scope>NUCLEOTIDE SEQUENCE [LARGE SCALE GENOMIC DNA]</scope>
</reference>
<name>A0A1Y6EIV7_9SPHN</name>
<dbReference type="SUPFAM" id="SSF82153">
    <property type="entry name" value="FAS1 domain"/>
    <property type="match status" value="1"/>
</dbReference>
<dbReference type="PROSITE" id="PS50213">
    <property type="entry name" value="FAS1"/>
    <property type="match status" value="1"/>
</dbReference>
<feature type="domain" description="FAS1" evidence="2">
    <location>
        <begin position="43"/>
        <end position="188"/>
    </location>
</feature>
<proteinExistence type="predicted"/>
<feature type="signal peptide" evidence="1">
    <location>
        <begin position="1"/>
        <end position="24"/>
    </location>
</feature>
<dbReference type="Pfam" id="PF02469">
    <property type="entry name" value="Fasciclin"/>
    <property type="match status" value="1"/>
</dbReference>
<dbReference type="PANTHER" id="PTHR10900:SF77">
    <property type="entry name" value="FI19380P1"/>
    <property type="match status" value="1"/>
</dbReference>
<evidence type="ECO:0000313" key="4">
    <source>
        <dbReference type="Proteomes" id="UP000194420"/>
    </source>
</evidence>
<dbReference type="Proteomes" id="UP000194420">
    <property type="component" value="Unassembled WGS sequence"/>
</dbReference>
<accession>A0A1Y6EIV7</accession>
<dbReference type="FunFam" id="2.30.180.10:FF:000032">
    <property type="entry name" value="Fasciclin domain-containing protein, putative"/>
    <property type="match status" value="1"/>
</dbReference>
<evidence type="ECO:0000313" key="3">
    <source>
        <dbReference type="EMBL" id="SMQ62534.1"/>
    </source>
</evidence>
<dbReference type="SMART" id="SM00554">
    <property type="entry name" value="FAS1"/>
    <property type="match status" value="1"/>
</dbReference>
<dbReference type="OrthoDB" id="9800666at2"/>
<keyword evidence="1" id="KW-0732">Signal</keyword>
<dbReference type="EMBL" id="FXWG01000001">
    <property type="protein sequence ID" value="SMQ62534.1"/>
    <property type="molecule type" value="Genomic_DNA"/>
</dbReference>
<dbReference type="PANTHER" id="PTHR10900">
    <property type="entry name" value="PERIOSTIN-RELATED"/>
    <property type="match status" value="1"/>
</dbReference>